<reference evidence="3" key="1">
    <citation type="submission" date="2023-10" db="EMBL/GenBank/DDBJ databases">
        <title>Genome assemblies of two species of porcelain crab, Petrolisthes cinctipes and Petrolisthes manimaculis (Anomura: Porcellanidae).</title>
        <authorList>
            <person name="Angst P."/>
        </authorList>
    </citation>
    <scope>NUCLEOTIDE SEQUENCE</scope>
    <source>
        <strain evidence="3">PB745_01</strain>
        <tissue evidence="3">Gill</tissue>
    </source>
</reference>
<sequence length="374" mass="41812">MDDVWIVFAFFTCFETLTDLFISFWFPFYYELKILVVLWLLSPATRGSSILYRKFVHPWLARREEDIDQCIAQARQQGYSTVVQLGTKGVNYATTVLMQTAIKGGGGIMNQLRRSYSQGELVGDDGDMNRNVKALPPHYPQDHYASDYSLDHHHHHNLPPGTSILHHTTNTTPQHTDTTLNNTIPPHTDTTLPSTPQHLHHDSTPPPSLSPLQHTTTTTPTHIPNSLQLIPHNPQTTTLLLSQQQHLHSEPGSLQSYEDDPYSPIRYTFSLSTPPSPTSSATPPPPPQQHLISPQHLTAAQQLLISPQHLTAAQQQQLFISPQHLTAAQQQLLLSASPQHHTTTAAAATATELSQQYTPPLTRHRAKQRNTSTE</sequence>
<dbReference type="EMBL" id="JAWQEG010005395">
    <property type="protein sequence ID" value="KAK3858153.1"/>
    <property type="molecule type" value="Genomic_DNA"/>
</dbReference>
<feature type="compositionally biased region" description="Basic and acidic residues" evidence="2">
    <location>
        <begin position="140"/>
        <end position="151"/>
    </location>
</feature>
<evidence type="ECO:0000313" key="3">
    <source>
        <dbReference type="EMBL" id="KAK3858153.1"/>
    </source>
</evidence>
<comment type="similarity">
    <text evidence="1">Belongs to the DP1 family.</text>
</comment>
<keyword evidence="4" id="KW-1185">Reference proteome</keyword>
<proteinExistence type="inferred from homology"/>
<comment type="caution">
    <text evidence="3">The sequence shown here is derived from an EMBL/GenBank/DDBJ whole genome shotgun (WGS) entry which is preliminary data.</text>
</comment>
<keyword evidence="1" id="KW-0812">Transmembrane</keyword>
<dbReference type="GO" id="GO:0008017">
    <property type="term" value="F:microtubule binding"/>
    <property type="evidence" value="ECO:0007669"/>
    <property type="project" value="TreeGrafter"/>
</dbReference>
<feature type="compositionally biased region" description="Low complexity" evidence="2">
    <location>
        <begin position="210"/>
        <end position="222"/>
    </location>
</feature>
<accession>A0AAE1BXB0</accession>
<dbReference type="PANTHER" id="PTHR12300:SF117">
    <property type="entry name" value="LP05237P-RELATED"/>
    <property type="match status" value="1"/>
</dbReference>
<evidence type="ECO:0000256" key="1">
    <source>
        <dbReference type="RuleBase" id="RU362006"/>
    </source>
</evidence>
<feature type="compositionally biased region" description="Pro residues" evidence="2">
    <location>
        <begin position="274"/>
        <end position="288"/>
    </location>
</feature>
<feature type="compositionally biased region" description="Low complexity" evidence="2">
    <location>
        <begin position="166"/>
        <end position="183"/>
    </location>
</feature>
<feature type="region of interest" description="Disordered" evidence="2">
    <location>
        <begin position="119"/>
        <end position="291"/>
    </location>
</feature>
<organism evidence="3 4">
    <name type="scientific">Petrolisthes cinctipes</name>
    <name type="common">Flat porcelain crab</name>
    <dbReference type="NCBI Taxonomy" id="88211"/>
    <lineage>
        <taxon>Eukaryota</taxon>
        <taxon>Metazoa</taxon>
        <taxon>Ecdysozoa</taxon>
        <taxon>Arthropoda</taxon>
        <taxon>Crustacea</taxon>
        <taxon>Multicrustacea</taxon>
        <taxon>Malacostraca</taxon>
        <taxon>Eumalacostraca</taxon>
        <taxon>Eucarida</taxon>
        <taxon>Decapoda</taxon>
        <taxon>Pleocyemata</taxon>
        <taxon>Anomura</taxon>
        <taxon>Galatheoidea</taxon>
        <taxon>Porcellanidae</taxon>
        <taxon>Petrolisthes</taxon>
    </lineage>
</organism>
<name>A0AAE1BXB0_PETCI</name>
<dbReference type="Pfam" id="PF03134">
    <property type="entry name" value="TB2_DP1_HVA22"/>
    <property type="match status" value="1"/>
</dbReference>
<gene>
    <name evidence="3" type="ORF">Pcinc_035636</name>
</gene>
<dbReference type="GO" id="GO:0005881">
    <property type="term" value="C:cytoplasmic microtubule"/>
    <property type="evidence" value="ECO:0007669"/>
    <property type="project" value="TreeGrafter"/>
</dbReference>
<protein>
    <recommendedName>
        <fullName evidence="1">Receptor expression-enhancing protein</fullName>
    </recommendedName>
</protein>
<keyword evidence="1" id="KW-1133">Transmembrane helix</keyword>
<feature type="transmembrane region" description="Helical" evidence="1">
    <location>
        <begin position="7"/>
        <end position="28"/>
    </location>
</feature>
<evidence type="ECO:0000313" key="4">
    <source>
        <dbReference type="Proteomes" id="UP001286313"/>
    </source>
</evidence>
<comment type="subcellular location">
    <subcellularLocation>
        <location evidence="1">Membrane</location>
        <topology evidence="1">Multi-pass membrane protein</topology>
    </subcellularLocation>
</comment>
<dbReference type="PANTHER" id="PTHR12300">
    <property type="entry name" value="HVA22-LIKE PROTEINS"/>
    <property type="match status" value="1"/>
</dbReference>
<feature type="compositionally biased region" description="Low complexity" evidence="2">
    <location>
        <begin position="235"/>
        <end position="246"/>
    </location>
</feature>
<comment type="caution">
    <text evidence="1">Lacks conserved residue(s) required for the propagation of feature annotation.</text>
</comment>
<dbReference type="AlphaFoldDB" id="A0AAE1BXB0"/>
<dbReference type="GO" id="GO:0071786">
    <property type="term" value="P:endoplasmic reticulum tubular network organization"/>
    <property type="evidence" value="ECO:0007669"/>
    <property type="project" value="TreeGrafter"/>
</dbReference>
<feature type="region of interest" description="Disordered" evidence="2">
    <location>
        <begin position="343"/>
        <end position="374"/>
    </location>
</feature>
<feature type="compositionally biased region" description="Polar residues" evidence="2">
    <location>
        <begin position="184"/>
        <end position="197"/>
    </location>
</feature>
<dbReference type="Proteomes" id="UP001286313">
    <property type="component" value="Unassembled WGS sequence"/>
</dbReference>
<dbReference type="InterPro" id="IPR004345">
    <property type="entry name" value="TB2_DP1_HVA22"/>
</dbReference>
<dbReference type="GO" id="GO:0071782">
    <property type="term" value="C:endoplasmic reticulum tubular network"/>
    <property type="evidence" value="ECO:0007669"/>
    <property type="project" value="TreeGrafter"/>
</dbReference>
<evidence type="ECO:0000256" key="2">
    <source>
        <dbReference type="SAM" id="MobiDB-lite"/>
    </source>
</evidence>
<dbReference type="GO" id="GO:0005789">
    <property type="term" value="C:endoplasmic reticulum membrane"/>
    <property type="evidence" value="ECO:0007669"/>
    <property type="project" value="TreeGrafter"/>
</dbReference>
<keyword evidence="1" id="KW-0472">Membrane</keyword>